<keyword evidence="2" id="KW-0813">Transport</keyword>
<evidence type="ECO:0000256" key="1">
    <source>
        <dbReference type="ARBA" id="ARBA00008520"/>
    </source>
</evidence>
<dbReference type="Gene3D" id="3.40.190.10">
    <property type="entry name" value="Periplasmic binding protein-like II"/>
    <property type="match status" value="2"/>
</dbReference>
<dbReference type="PANTHER" id="PTHR43649:SF29">
    <property type="entry name" value="OSMOPROTECTIVE COMPOUNDS-BINDING PROTEIN GGTB"/>
    <property type="match status" value="1"/>
</dbReference>
<dbReference type="Proteomes" id="UP000438182">
    <property type="component" value="Unassembled WGS sequence"/>
</dbReference>
<dbReference type="AlphaFoldDB" id="A0A6I4NXA7"/>
<keyword evidence="4" id="KW-1185">Reference proteome</keyword>
<accession>A0A6I4NXA7</accession>
<name>A0A6I4NXA7_9MICO</name>
<dbReference type="InterPro" id="IPR050490">
    <property type="entry name" value="Bact_solute-bd_prot1"/>
</dbReference>
<dbReference type="SUPFAM" id="SSF53850">
    <property type="entry name" value="Periplasmic binding protein-like II"/>
    <property type="match status" value="1"/>
</dbReference>
<dbReference type="InterPro" id="IPR006059">
    <property type="entry name" value="SBP"/>
</dbReference>
<comment type="caution">
    <text evidence="3">The sequence shown here is derived from an EMBL/GenBank/DDBJ whole genome shotgun (WGS) entry which is preliminary data.</text>
</comment>
<dbReference type="PANTHER" id="PTHR43649">
    <property type="entry name" value="ARABINOSE-BINDING PROTEIN-RELATED"/>
    <property type="match status" value="1"/>
</dbReference>
<proteinExistence type="inferred from homology"/>
<dbReference type="Pfam" id="PF01547">
    <property type="entry name" value="SBP_bac_1"/>
    <property type="match status" value="1"/>
</dbReference>
<gene>
    <name evidence="3" type="ORF">GB864_10000</name>
</gene>
<organism evidence="3 4">
    <name type="scientific">Agromyces seonyuensis</name>
    <dbReference type="NCBI Taxonomy" id="2662446"/>
    <lineage>
        <taxon>Bacteria</taxon>
        <taxon>Bacillati</taxon>
        <taxon>Actinomycetota</taxon>
        <taxon>Actinomycetes</taxon>
        <taxon>Micrococcales</taxon>
        <taxon>Microbacteriaceae</taxon>
        <taxon>Agromyces</taxon>
    </lineage>
</organism>
<evidence type="ECO:0000256" key="2">
    <source>
        <dbReference type="ARBA" id="ARBA00022448"/>
    </source>
</evidence>
<sequence length="484" mass="51065">MQPNPPCPFASSIPAIRHAISQFEESASAAPERHVASPLQRFNRGRIQGGTVTTARNGARRIVPIIAGIGAAALALTACSSGGGETAAPTEFSYLSFAENTSIQDTLTSLSEDQCATENEALPLKVTTQPQASYDQQLQLLAGQNALPVLFASGNTPQVAKDLQQGGKLVDVEQALEDLDKSDAIIPAAKSTIDALYDGEQYVLPTEFNVEGIWYNKQLFADNGIEVPTTWDELVAAADTLNAAGIIPFSADGQDGWPLTRLVGNYLYRDLGPDALQKVADGEASLTDPEYVEAAAAVADLGEKGYFGPSVTSIDYMTAVNQFLTGQAGMFYMGSWILANFNDPSQNQIGAENIGFIPFPAVEGGAGSADQLAANVGVPLALSEASYGDDVAGWLGCFADNFGSSSLQNQGVITGFKVNTPVEDLPPLTQTVQDQIDQTTQSVLWFEALFNAKAATTSQTNASQLVTGAISPEEFMEMVQADLG</sequence>
<comment type="similarity">
    <text evidence="1">Belongs to the bacterial solute-binding protein 1 family.</text>
</comment>
<reference evidence="3 4" key="1">
    <citation type="submission" date="2019-12" db="EMBL/GenBank/DDBJ databases">
        <authorList>
            <person name="Kim Y.S."/>
        </authorList>
    </citation>
    <scope>NUCLEOTIDE SEQUENCE [LARGE SCALE GENOMIC DNA]</scope>
    <source>
        <strain evidence="3 4">MMS17-SY077</strain>
    </source>
</reference>
<evidence type="ECO:0000313" key="3">
    <source>
        <dbReference type="EMBL" id="MWB98878.1"/>
    </source>
</evidence>
<evidence type="ECO:0000313" key="4">
    <source>
        <dbReference type="Proteomes" id="UP000438182"/>
    </source>
</evidence>
<dbReference type="EMBL" id="WSTA01000040">
    <property type="protein sequence ID" value="MWB98878.1"/>
    <property type="molecule type" value="Genomic_DNA"/>
</dbReference>
<protein>
    <submittedName>
        <fullName evidence="3">Extracellular solute-binding protein</fullName>
    </submittedName>
</protein>